<accession>A0A6I4VYJ1</accession>
<keyword evidence="3" id="KW-1185">Reference proteome</keyword>
<reference evidence="2 3" key="1">
    <citation type="submission" date="2019-12" db="EMBL/GenBank/DDBJ databases">
        <title>Whole-genome analyses of novel actinobacteria.</title>
        <authorList>
            <person name="Sahin N."/>
            <person name="Saygin H."/>
        </authorList>
    </citation>
    <scope>NUCLEOTIDE SEQUENCE [LARGE SCALE GENOMIC DNA]</scope>
    <source>
        <strain evidence="2 3">KC615</strain>
    </source>
</reference>
<keyword evidence="1" id="KW-0472">Membrane</keyword>
<feature type="transmembrane region" description="Helical" evidence="1">
    <location>
        <begin position="31"/>
        <end position="49"/>
    </location>
</feature>
<dbReference type="EMBL" id="WUUL01000023">
    <property type="protein sequence ID" value="MXQ55933.1"/>
    <property type="molecule type" value="Genomic_DNA"/>
</dbReference>
<name>A0A6I4VYJ1_9BACL</name>
<gene>
    <name evidence="2" type="ORF">GSM42_19830</name>
</gene>
<protein>
    <submittedName>
        <fullName evidence="2">Uncharacterized protein</fullName>
    </submittedName>
</protein>
<evidence type="ECO:0000256" key="1">
    <source>
        <dbReference type="SAM" id="Phobius"/>
    </source>
</evidence>
<keyword evidence="1" id="KW-0812">Transmembrane</keyword>
<organism evidence="2 3">
    <name type="scientific">Shimazuella alba</name>
    <dbReference type="NCBI Taxonomy" id="2690964"/>
    <lineage>
        <taxon>Bacteria</taxon>
        <taxon>Bacillati</taxon>
        <taxon>Bacillota</taxon>
        <taxon>Bacilli</taxon>
        <taxon>Bacillales</taxon>
        <taxon>Thermoactinomycetaceae</taxon>
        <taxon>Shimazuella</taxon>
    </lineage>
</organism>
<evidence type="ECO:0000313" key="2">
    <source>
        <dbReference type="EMBL" id="MXQ55933.1"/>
    </source>
</evidence>
<dbReference type="AlphaFoldDB" id="A0A6I4VYJ1"/>
<sequence>MNSKLFYILIALVLFFALLHSAGQGNVAIIMLSFFIAIGVIVWGVRMMPASWRRYQARRQDRKR</sequence>
<keyword evidence="1" id="KW-1133">Transmembrane helix</keyword>
<comment type="caution">
    <text evidence="2">The sequence shown here is derived from an EMBL/GenBank/DDBJ whole genome shotgun (WGS) entry which is preliminary data.</text>
</comment>
<proteinExistence type="predicted"/>
<dbReference type="Proteomes" id="UP000430692">
    <property type="component" value="Unassembled WGS sequence"/>
</dbReference>
<evidence type="ECO:0000313" key="3">
    <source>
        <dbReference type="Proteomes" id="UP000430692"/>
    </source>
</evidence>
<dbReference type="RefSeq" id="WP_160803298.1">
    <property type="nucleotide sequence ID" value="NZ_WUUL01000023.1"/>
</dbReference>